<protein>
    <submittedName>
        <fullName evidence="2">8271_t:CDS:1</fullName>
    </submittedName>
</protein>
<reference evidence="2" key="1">
    <citation type="submission" date="2022-08" db="EMBL/GenBank/DDBJ databases">
        <authorList>
            <person name="Kallberg Y."/>
            <person name="Tangrot J."/>
            <person name="Rosling A."/>
        </authorList>
    </citation>
    <scope>NUCLEOTIDE SEQUENCE</scope>
    <source>
        <strain evidence="2">Wild A</strain>
    </source>
</reference>
<sequence length="51" mass="5672">CCITDSSVNSDVDGEESETETDKSEVDEKTELEIDIVESEIEELVISDESF</sequence>
<accession>A0A9W4SCV3</accession>
<feature type="compositionally biased region" description="Basic and acidic residues" evidence="1">
    <location>
        <begin position="20"/>
        <end position="31"/>
    </location>
</feature>
<dbReference type="AlphaFoldDB" id="A0A9W4SCV3"/>
<dbReference type="Proteomes" id="UP001153678">
    <property type="component" value="Unassembled WGS sequence"/>
</dbReference>
<feature type="compositionally biased region" description="Polar residues" evidence="1">
    <location>
        <begin position="1"/>
        <end position="10"/>
    </location>
</feature>
<evidence type="ECO:0000313" key="2">
    <source>
        <dbReference type="EMBL" id="CAI2164504.1"/>
    </source>
</evidence>
<feature type="region of interest" description="Disordered" evidence="1">
    <location>
        <begin position="1"/>
        <end position="31"/>
    </location>
</feature>
<proteinExistence type="predicted"/>
<organism evidence="2 3">
    <name type="scientific">Funneliformis geosporum</name>
    <dbReference type="NCBI Taxonomy" id="1117311"/>
    <lineage>
        <taxon>Eukaryota</taxon>
        <taxon>Fungi</taxon>
        <taxon>Fungi incertae sedis</taxon>
        <taxon>Mucoromycota</taxon>
        <taxon>Glomeromycotina</taxon>
        <taxon>Glomeromycetes</taxon>
        <taxon>Glomerales</taxon>
        <taxon>Glomeraceae</taxon>
        <taxon>Funneliformis</taxon>
    </lineage>
</organism>
<comment type="caution">
    <text evidence="2">The sequence shown here is derived from an EMBL/GenBank/DDBJ whole genome shotgun (WGS) entry which is preliminary data.</text>
</comment>
<dbReference type="EMBL" id="CAMKVN010000160">
    <property type="protein sequence ID" value="CAI2164504.1"/>
    <property type="molecule type" value="Genomic_DNA"/>
</dbReference>
<evidence type="ECO:0000256" key="1">
    <source>
        <dbReference type="SAM" id="MobiDB-lite"/>
    </source>
</evidence>
<gene>
    <name evidence="2" type="ORF">FWILDA_LOCUS1600</name>
</gene>
<keyword evidence="3" id="KW-1185">Reference proteome</keyword>
<evidence type="ECO:0000313" key="3">
    <source>
        <dbReference type="Proteomes" id="UP001153678"/>
    </source>
</evidence>
<feature type="non-terminal residue" evidence="2">
    <location>
        <position position="1"/>
    </location>
</feature>
<name>A0A9W4SCV3_9GLOM</name>